<gene>
    <name evidence="7" type="ORF">EVJ58_g8226</name>
</gene>
<comment type="similarity">
    <text evidence="2 5">Belongs to the CDP-alcohol phosphatidyltransferase class-I family.</text>
</comment>
<dbReference type="InterPro" id="IPR015813">
    <property type="entry name" value="Pyrv/PenolPyrv_kinase-like_dom"/>
</dbReference>
<evidence type="ECO:0000256" key="5">
    <source>
        <dbReference type="RuleBase" id="RU003750"/>
    </source>
</evidence>
<comment type="caution">
    <text evidence="7">The sequence shown here is derived from an EMBL/GenBank/DDBJ whole genome shotgun (WGS) entry which is preliminary data.</text>
</comment>
<dbReference type="GO" id="GO:0016780">
    <property type="term" value="F:phosphotransferase activity, for other substituted phosphate groups"/>
    <property type="evidence" value="ECO:0007669"/>
    <property type="project" value="InterPro"/>
</dbReference>
<organism evidence="7 8">
    <name type="scientific">Rhodofomes roseus</name>
    <dbReference type="NCBI Taxonomy" id="34475"/>
    <lineage>
        <taxon>Eukaryota</taxon>
        <taxon>Fungi</taxon>
        <taxon>Dikarya</taxon>
        <taxon>Basidiomycota</taxon>
        <taxon>Agaricomycotina</taxon>
        <taxon>Agaricomycetes</taxon>
        <taxon>Polyporales</taxon>
        <taxon>Rhodofomes</taxon>
    </lineage>
</organism>
<keyword evidence="3 5" id="KW-0808">Transferase</keyword>
<keyword evidence="4 6" id="KW-0472">Membrane</keyword>
<dbReference type="InterPro" id="IPR043130">
    <property type="entry name" value="CDP-OH_PTrfase_TM_dom"/>
</dbReference>
<dbReference type="PANTHER" id="PTHR10414:SF37">
    <property type="entry name" value="BB IN A BOXCAR, ISOFORM C"/>
    <property type="match status" value="1"/>
</dbReference>
<dbReference type="CDD" id="cd00377">
    <property type="entry name" value="ICL_PEPM"/>
    <property type="match status" value="1"/>
</dbReference>
<keyword evidence="6" id="KW-0812">Transmembrane</keyword>
<evidence type="ECO:0000256" key="4">
    <source>
        <dbReference type="ARBA" id="ARBA00023136"/>
    </source>
</evidence>
<protein>
    <submittedName>
        <fullName evidence="7">Uncharacterized protein</fullName>
    </submittedName>
</protein>
<dbReference type="PROSITE" id="PS00379">
    <property type="entry name" value="CDP_ALCOHOL_P_TRANSF"/>
    <property type="match status" value="1"/>
</dbReference>
<feature type="transmembrane region" description="Helical" evidence="6">
    <location>
        <begin position="607"/>
        <end position="625"/>
    </location>
</feature>
<dbReference type="EMBL" id="SEKV01000587">
    <property type="protein sequence ID" value="TFY55479.1"/>
    <property type="molecule type" value="Genomic_DNA"/>
</dbReference>
<keyword evidence="6" id="KW-1133">Transmembrane helix</keyword>
<dbReference type="Gene3D" id="1.20.120.1760">
    <property type="match status" value="1"/>
</dbReference>
<dbReference type="Pfam" id="PF13714">
    <property type="entry name" value="PEP_mutase"/>
    <property type="match status" value="1"/>
</dbReference>
<dbReference type="Gene3D" id="3.20.20.60">
    <property type="entry name" value="Phosphoenolpyruvate-binding domains"/>
    <property type="match status" value="1"/>
</dbReference>
<feature type="transmembrane region" description="Helical" evidence="6">
    <location>
        <begin position="501"/>
        <end position="521"/>
    </location>
</feature>
<comment type="subcellular location">
    <subcellularLocation>
        <location evidence="1">Membrane</location>
    </subcellularLocation>
</comment>
<dbReference type="InterPro" id="IPR040442">
    <property type="entry name" value="Pyrv_kinase-like_dom_sf"/>
</dbReference>
<dbReference type="InterPro" id="IPR039556">
    <property type="entry name" value="ICL/PEPM"/>
</dbReference>
<dbReference type="GO" id="GO:0016020">
    <property type="term" value="C:membrane"/>
    <property type="evidence" value="ECO:0007669"/>
    <property type="project" value="UniProtKB-SubCell"/>
</dbReference>
<feature type="transmembrane region" description="Helical" evidence="6">
    <location>
        <begin position="567"/>
        <end position="587"/>
    </location>
</feature>
<dbReference type="PANTHER" id="PTHR10414">
    <property type="entry name" value="ETHANOLAMINEPHOSPHOTRANSFERASE"/>
    <property type="match status" value="1"/>
</dbReference>
<evidence type="ECO:0000256" key="2">
    <source>
        <dbReference type="ARBA" id="ARBA00010441"/>
    </source>
</evidence>
<accession>A0A4Y9Y3X5</accession>
<sequence>MTTPTSFKPDMPGKLRKLMKQKDCIICPGVFDGISAHVANNAGFDCLYLAGSGASGSVIGEPDLSVITGTELANTARVITEISDVPVIADADTGFGGPLNVARTIALYESAGVAGCHIEDQTFPKRCGQLNGKDVVDMETYLERIVSAVKARRNPDFLIIARTDARNAAQFGGGDAGEEAFEEGVKRLKAALKAGADVAFMESPRTMEEGARLVKALAPHPVMINVLPNGLTGNYKVEDCKRLGFKLAIYPCTGFIPATIAMERSYAALRDKGTDLDNCEGWQIKDFFERVGLKPSFDFDRAIAESVPRLAIPPSAVLELVRDALADVGGPEYILINFATLLYFDPAYLTDQEGAGPPRWVYFTWALGLFFYQTFDAIDGKQARRTGMAGPLGEMFDHGCDALNTTLEAILTCRALNLGRSWWTIASQCATLANFYLSTWEEYHTGQLFLGYFSGPVEGILMIVGIYFISGVFGATVWDQRFLDVTRLRNVPAIEQRIPDIALNEAFMVFGAFGLAFNIVVSYINVVKHRLSTKQNPLTPLIYLLPFPVSVLAEFAWLSAPSFKESAILHSPMVIPFMCSWGLQFAHQVSRMILAHVTKQPFPWWDSMWIWSIVGAVDANLPVLLDREPLIQNSRRNAAIFVYLTLAVSFLSYARFCTLVIRDITNYLGIACFTVRKKDRSGEWVEASAVDAKKH</sequence>
<evidence type="ECO:0000256" key="3">
    <source>
        <dbReference type="ARBA" id="ARBA00022679"/>
    </source>
</evidence>
<evidence type="ECO:0000256" key="6">
    <source>
        <dbReference type="SAM" id="Phobius"/>
    </source>
</evidence>
<feature type="transmembrane region" description="Helical" evidence="6">
    <location>
        <begin position="460"/>
        <end position="480"/>
    </location>
</feature>
<dbReference type="GO" id="GO:0008654">
    <property type="term" value="P:phospholipid biosynthetic process"/>
    <property type="evidence" value="ECO:0007669"/>
    <property type="project" value="InterPro"/>
</dbReference>
<reference evidence="7 8" key="1">
    <citation type="submission" date="2019-01" db="EMBL/GenBank/DDBJ databases">
        <title>Genome sequencing of the rare red list fungi Fomitopsis rosea.</title>
        <authorList>
            <person name="Buettner E."/>
            <person name="Kellner H."/>
        </authorList>
    </citation>
    <scope>NUCLEOTIDE SEQUENCE [LARGE SCALE GENOMIC DNA]</scope>
    <source>
        <strain evidence="7 8">DSM 105464</strain>
    </source>
</reference>
<evidence type="ECO:0000313" key="7">
    <source>
        <dbReference type="EMBL" id="TFY55479.1"/>
    </source>
</evidence>
<dbReference type="InterPro" id="IPR000462">
    <property type="entry name" value="CDP-OH_P_trans"/>
</dbReference>
<dbReference type="Pfam" id="PF01066">
    <property type="entry name" value="CDP-OH_P_transf"/>
    <property type="match status" value="1"/>
</dbReference>
<dbReference type="AlphaFoldDB" id="A0A4Y9Y3X5"/>
<feature type="transmembrane region" description="Helical" evidence="6">
    <location>
        <begin position="541"/>
        <end position="560"/>
    </location>
</feature>
<evidence type="ECO:0000313" key="8">
    <source>
        <dbReference type="Proteomes" id="UP000298390"/>
    </source>
</evidence>
<dbReference type="InterPro" id="IPR014472">
    <property type="entry name" value="CHOPT"/>
</dbReference>
<feature type="transmembrane region" description="Helical" evidence="6">
    <location>
        <begin position="637"/>
        <end position="656"/>
    </location>
</feature>
<dbReference type="STRING" id="34475.A0A4Y9Y3X5"/>
<evidence type="ECO:0000256" key="1">
    <source>
        <dbReference type="ARBA" id="ARBA00004370"/>
    </source>
</evidence>
<name>A0A4Y9Y3X5_9APHY</name>
<proteinExistence type="inferred from homology"/>
<dbReference type="InterPro" id="IPR048254">
    <property type="entry name" value="CDP_ALCOHOL_P_TRANSF_CS"/>
</dbReference>
<dbReference type="Proteomes" id="UP000298390">
    <property type="component" value="Unassembled WGS sequence"/>
</dbReference>
<dbReference type="SUPFAM" id="SSF51621">
    <property type="entry name" value="Phosphoenolpyruvate/pyruvate domain"/>
    <property type="match status" value="1"/>
</dbReference>